<evidence type="ECO:0000313" key="7">
    <source>
        <dbReference type="Proteomes" id="UP000622405"/>
    </source>
</evidence>
<dbReference type="Gene3D" id="3.40.50.300">
    <property type="entry name" value="P-loop containing nucleotide triphosphate hydrolases"/>
    <property type="match status" value="1"/>
</dbReference>
<accession>A0ABR6Z277</accession>
<evidence type="ECO:0000256" key="4">
    <source>
        <dbReference type="ARBA" id="ARBA00022840"/>
    </source>
</evidence>
<evidence type="ECO:0000256" key="1">
    <source>
        <dbReference type="ARBA" id="ARBA00022563"/>
    </source>
</evidence>
<dbReference type="Proteomes" id="UP000622405">
    <property type="component" value="Unassembled WGS sequence"/>
</dbReference>
<gene>
    <name evidence="5" type="ORF">GH811_15940</name>
    <name evidence="6" type="ORF">GH811_18660</name>
</gene>
<evidence type="ECO:0000313" key="6">
    <source>
        <dbReference type="EMBL" id="MBC3901623.1"/>
    </source>
</evidence>
<feature type="non-terminal residue" evidence="6">
    <location>
        <position position="48"/>
    </location>
</feature>
<name>A0ABR6Z277_9FIRM</name>
<keyword evidence="4" id="KW-0067">ATP-binding</keyword>
<evidence type="ECO:0000256" key="2">
    <source>
        <dbReference type="ARBA" id="ARBA00022598"/>
    </source>
</evidence>
<sequence length="48" mass="5489">MGFKSDIEIAQEATPQDIREIAKKLGLTEDDLDLYGKYKAKVDYNLLK</sequence>
<dbReference type="RefSeq" id="WP_186895184.1">
    <property type="nucleotide sequence ID" value="NZ_WJBE01000020.1"/>
</dbReference>
<dbReference type="Pfam" id="PF01268">
    <property type="entry name" value="FTHFS"/>
    <property type="match status" value="1"/>
</dbReference>
<keyword evidence="7" id="KW-1185">Reference proteome</keyword>
<comment type="caution">
    <text evidence="6">The sequence shown here is derived from an EMBL/GenBank/DDBJ whole genome shotgun (WGS) entry which is preliminary data.</text>
</comment>
<keyword evidence="2 6" id="KW-0436">Ligase</keyword>
<evidence type="ECO:0000313" key="5">
    <source>
        <dbReference type="EMBL" id="MBC3901109.1"/>
    </source>
</evidence>
<evidence type="ECO:0000256" key="3">
    <source>
        <dbReference type="ARBA" id="ARBA00022741"/>
    </source>
</evidence>
<dbReference type="EMBL" id="WJBE01000020">
    <property type="protein sequence ID" value="MBC3901109.1"/>
    <property type="molecule type" value="Genomic_DNA"/>
</dbReference>
<dbReference type="GO" id="GO:0016874">
    <property type="term" value="F:ligase activity"/>
    <property type="evidence" value="ECO:0007669"/>
    <property type="project" value="UniProtKB-KW"/>
</dbReference>
<reference evidence="6 7" key="1">
    <citation type="journal article" date="2020" name="mSystems">
        <title>Defining Genomic and Predicted Metabolic Features of the Acetobacterium Genus.</title>
        <authorList>
            <person name="Ross D.E."/>
            <person name="Marshall C.W."/>
            <person name="Gulliver D."/>
            <person name="May H.D."/>
            <person name="Norman R.S."/>
        </authorList>
    </citation>
    <scope>NUCLEOTIDE SEQUENCE [LARGE SCALE GENOMIC DNA]</scope>
    <source>
        <strain evidence="6 7">DSM 4132</strain>
    </source>
</reference>
<keyword evidence="1" id="KW-0554">One-carbon metabolism</keyword>
<dbReference type="EMBL" id="WJBE01000035">
    <property type="protein sequence ID" value="MBC3901623.1"/>
    <property type="molecule type" value="Genomic_DNA"/>
</dbReference>
<dbReference type="SUPFAM" id="SSF52540">
    <property type="entry name" value="P-loop containing nucleoside triphosphate hydrolases"/>
    <property type="match status" value="1"/>
</dbReference>
<organism evidence="6 7">
    <name type="scientific">Acetobacterium malicum</name>
    <dbReference type="NCBI Taxonomy" id="52692"/>
    <lineage>
        <taxon>Bacteria</taxon>
        <taxon>Bacillati</taxon>
        <taxon>Bacillota</taxon>
        <taxon>Clostridia</taxon>
        <taxon>Eubacteriales</taxon>
        <taxon>Eubacteriaceae</taxon>
        <taxon>Acetobacterium</taxon>
    </lineage>
</organism>
<proteinExistence type="predicted"/>
<keyword evidence="3" id="KW-0547">Nucleotide-binding</keyword>
<dbReference type="InterPro" id="IPR000559">
    <property type="entry name" value="Formate_THF_ligase"/>
</dbReference>
<protein>
    <submittedName>
        <fullName evidence="6">Formate--tetrahydrofolate ligase</fullName>
    </submittedName>
</protein>
<dbReference type="InterPro" id="IPR027417">
    <property type="entry name" value="P-loop_NTPase"/>
</dbReference>